<feature type="region of interest" description="Disordered" evidence="1">
    <location>
        <begin position="42"/>
        <end position="69"/>
    </location>
</feature>
<dbReference type="SMART" id="SM00754">
    <property type="entry name" value="CHRD"/>
    <property type="match status" value="1"/>
</dbReference>
<name>A0A507EEL8_9FUNG</name>
<protein>
    <recommendedName>
        <fullName evidence="3">CHRD domain-containing protein</fullName>
    </recommendedName>
</protein>
<feature type="chain" id="PRO_5021416698" description="CHRD domain-containing protein" evidence="2">
    <location>
        <begin position="23"/>
        <end position="448"/>
    </location>
</feature>
<feature type="compositionally biased region" description="Basic and acidic residues" evidence="1">
    <location>
        <begin position="241"/>
        <end position="270"/>
    </location>
</feature>
<dbReference type="InterPro" id="IPR010895">
    <property type="entry name" value="CHRD"/>
</dbReference>
<feature type="compositionally biased region" description="Acidic residues" evidence="1">
    <location>
        <begin position="309"/>
        <end position="327"/>
    </location>
</feature>
<feature type="domain" description="CHRD" evidence="3">
    <location>
        <begin position="77"/>
        <end position="207"/>
    </location>
</feature>
<evidence type="ECO:0000313" key="4">
    <source>
        <dbReference type="EMBL" id="TPX61620.1"/>
    </source>
</evidence>
<dbReference type="AlphaFoldDB" id="A0A507EEL8"/>
<dbReference type="Pfam" id="PF07452">
    <property type="entry name" value="CHRD"/>
    <property type="match status" value="1"/>
</dbReference>
<keyword evidence="5" id="KW-1185">Reference proteome</keyword>
<feature type="compositionally biased region" description="Acidic residues" evidence="1">
    <location>
        <begin position="348"/>
        <end position="362"/>
    </location>
</feature>
<feature type="signal peptide" evidence="2">
    <location>
        <begin position="1"/>
        <end position="22"/>
    </location>
</feature>
<feature type="region of interest" description="Disordered" evidence="1">
    <location>
        <begin position="307"/>
        <end position="362"/>
    </location>
</feature>
<dbReference type="EMBL" id="QEAQ01000006">
    <property type="protein sequence ID" value="TPX61620.1"/>
    <property type="molecule type" value="Genomic_DNA"/>
</dbReference>
<gene>
    <name evidence="4" type="ORF">PhCBS80983_g00901</name>
</gene>
<comment type="caution">
    <text evidence="4">The sequence shown here is derived from an EMBL/GenBank/DDBJ whole genome shotgun (WGS) entry which is preliminary data.</text>
</comment>
<evidence type="ECO:0000256" key="2">
    <source>
        <dbReference type="SAM" id="SignalP"/>
    </source>
</evidence>
<evidence type="ECO:0000259" key="3">
    <source>
        <dbReference type="PROSITE" id="PS50933"/>
    </source>
</evidence>
<organism evidence="4 5">
    <name type="scientific">Powellomyces hirtus</name>
    <dbReference type="NCBI Taxonomy" id="109895"/>
    <lineage>
        <taxon>Eukaryota</taxon>
        <taxon>Fungi</taxon>
        <taxon>Fungi incertae sedis</taxon>
        <taxon>Chytridiomycota</taxon>
        <taxon>Chytridiomycota incertae sedis</taxon>
        <taxon>Chytridiomycetes</taxon>
        <taxon>Spizellomycetales</taxon>
        <taxon>Powellomycetaceae</taxon>
        <taxon>Powellomyces</taxon>
    </lineage>
</organism>
<proteinExistence type="predicted"/>
<dbReference type="Proteomes" id="UP000318582">
    <property type="component" value="Unassembled WGS sequence"/>
</dbReference>
<sequence>MTRSIIIASALAAASSLLLVTAAPVPAYEASRPHKGYFAGARYSGATNEPHNNNNDHKQPTEHQWPTHDGAEWNEAHYDVYKAIMCGEKEVPGKIVGENAFGNALLVLRKSDKTAAFAASHFNTGPITKLHIHGPADQHNNASVVFNVLPTTDPAFTTTANPLRNEQPLVFDEEKLKMLAQGLMYVNVHSSKHKDGALRGQLLCASKHCEAPGHVKVARFVDDGICNNAIFGHQKGRGGNRPHDEDKKTHHWQQEHDNQYEEKDEYPEHENKLDISKKHGVAASAPANYYDQGDVEDDNHYNHHQAEKYEDDYEEPTYEGDYEEPTYEGDHEEPTYEDDYEVPSYEEPSYEEPSYEEPTYEEPNYEEPTYEAAPYKALTSEHHNNKAPDCSAAKHHFKSTGSPTLIQCAEIACEPSQSHKYINRALFQCHAMEKAARRNNHGKIPHGW</sequence>
<accession>A0A507EEL8</accession>
<keyword evidence="2" id="KW-0732">Signal</keyword>
<feature type="region of interest" description="Disordered" evidence="1">
    <location>
        <begin position="231"/>
        <end position="270"/>
    </location>
</feature>
<evidence type="ECO:0000256" key="1">
    <source>
        <dbReference type="SAM" id="MobiDB-lite"/>
    </source>
</evidence>
<dbReference type="PROSITE" id="PS50933">
    <property type="entry name" value="CHRD"/>
    <property type="match status" value="1"/>
</dbReference>
<dbReference type="STRING" id="109895.A0A507EEL8"/>
<reference evidence="4 5" key="1">
    <citation type="journal article" date="2019" name="Sci. Rep.">
        <title>Comparative genomics of chytrid fungi reveal insights into the obligate biotrophic and pathogenic lifestyle of Synchytrium endobioticum.</title>
        <authorList>
            <person name="van de Vossenberg B.T.L.H."/>
            <person name="Warris S."/>
            <person name="Nguyen H.D.T."/>
            <person name="van Gent-Pelzer M.P.E."/>
            <person name="Joly D.L."/>
            <person name="van de Geest H.C."/>
            <person name="Bonants P.J.M."/>
            <person name="Smith D.S."/>
            <person name="Levesque C.A."/>
            <person name="van der Lee T.A.J."/>
        </authorList>
    </citation>
    <scope>NUCLEOTIDE SEQUENCE [LARGE SCALE GENOMIC DNA]</scope>
    <source>
        <strain evidence="4 5">CBS 809.83</strain>
    </source>
</reference>
<evidence type="ECO:0000313" key="5">
    <source>
        <dbReference type="Proteomes" id="UP000318582"/>
    </source>
</evidence>
<feature type="compositionally biased region" description="Basic and acidic residues" evidence="1">
    <location>
        <begin position="54"/>
        <end position="69"/>
    </location>
</feature>